<evidence type="ECO:0000313" key="7">
    <source>
        <dbReference type="Proteomes" id="UP000494165"/>
    </source>
</evidence>
<dbReference type="InterPro" id="IPR036188">
    <property type="entry name" value="FAD/NAD-bd_sf"/>
</dbReference>
<organism evidence="6 7">
    <name type="scientific">Cloeon dipterum</name>
    <dbReference type="NCBI Taxonomy" id="197152"/>
    <lineage>
        <taxon>Eukaryota</taxon>
        <taxon>Metazoa</taxon>
        <taxon>Ecdysozoa</taxon>
        <taxon>Arthropoda</taxon>
        <taxon>Hexapoda</taxon>
        <taxon>Insecta</taxon>
        <taxon>Pterygota</taxon>
        <taxon>Palaeoptera</taxon>
        <taxon>Ephemeroptera</taxon>
        <taxon>Pisciforma</taxon>
        <taxon>Baetidae</taxon>
        <taxon>Cloeon</taxon>
    </lineage>
</organism>
<dbReference type="GO" id="GO:0005576">
    <property type="term" value="C:extracellular region"/>
    <property type="evidence" value="ECO:0007669"/>
    <property type="project" value="TreeGrafter"/>
</dbReference>
<dbReference type="SUPFAM" id="SSF54001">
    <property type="entry name" value="Cysteine proteinases"/>
    <property type="match status" value="1"/>
</dbReference>
<dbReference type="InterPro" id="IPR002937">
    <property type="entry name" value="Amino_oxidase"/>
</dbReference>
<accession>A0A8S1DQU0</accession>
<dbReference type="Pfam" id="PF01593">
    <property type="entry name" value="Amino_oxidase"/>
    <property type="match status" value="1"/>
</dbReference>
<feature type="signal peptide" evidence="4">
    <location>
        <begin position="1"/>
        <end position="15"/>
    </location>
</feature>
<evidence type="ECO:0000256" key="2">
    <source>
        <dbReference type="ARBA" id="ARBA00022670"/>
    </source>
</evidence>
<protein>
    <recommendedName>
        <fullName evidence="5">Ubiquitin-like protease family profile domain-containing protein</fullName>
    </recommendedName>
</protein>
<evidence type="ECO:0000256" key="4">
    <source>
        <dbReference type="SAM" id="SignalP"/>
    </source>
</evidence>
<dbReference type="Gene3D" id="3.90.660.10">
    <property type="match status" value="1"/>
</dbReference>
<evidence type="ECO:0000313" key="6">
    <source>
        <dbReference type="EMBL" id="CAB3382646.1"/>
    </source>
</evidence>
<comment type="similarity">
    <text evidence="1">Belongs to the peptidase C48 family.</text>
</comment>
<feature type="domain" description="Ubiquitin-like protease family profile" evidence="5">
    <location>
        <begin position="366"/>
        <end position="527"/>
    </location>
</feature>
<dbReference type="PANTHER" id="PTHR23357">
    <property type="entry name" value="RENALASE"/>
    <property type="match status" value="1"/>
</dbReference>
<dbReference type="GO" id="GO:0016651">
    <property type="term" value="F:oxidoreductase activity, acting on NAD(P)H"/>
    <property type="evidence" value="ECO:0007669"/>
    <property type="project" value="InterPro"/>
</dbReference>
<gene>
    <name evidence="6" type="ORF">CLODIP_2_CD06228</name>
</gene>
<keyword evidence="4" id="KW-0732">Signal</keyword>
<dbReference type="Pfam" id="PF02902">
    <property type="entry name" value="Peptidase_C48"/>
    <property type="match status" value="1"/>
</dbReference>
<keyword evidence="7" id="KW-1185">Reference proteome</keyword>
<evidence type="ECO:0000256" key="1">
    <source>
        <dbReference type="ARBA" id="ARBA00005234"/>
    </source>
</evidence>
<dbReference type="AlphaFoldDB" id="A0A8S1DQU0"/>
<dbReference type="Pfam" id="PF13450">
    <property type="entry name" value="NAD_binding_8"/>
    <property type="match status" value="1"/>
</dbReference>
<reference evidence="6 7" key="1">
    <citation type="submission" date="2020-04" db="EMBL/GenBank/DDBJ databases">
        <authorList>
            <person name="Alioto T."/>
            <person name="Alioto T."/>
            <person name="Gomez Garrido J."/>
        </authorList>
    </citation>
    <scope>NUCLEOTIDE SEQUENCE [LARGE SCALE GENOMIC DNA]</scope>
</reference>
<dbReference type="InterPro" id="IPR038765">
    <property type="entry name" value="Papain-like_cys_pep_sf"/>
</dbReference>
<keyword evidence="3" id="KW-0378">Hydrolase</keyword>
<comment type="caution">
    <text evidence="6">The sequence shown here is derived from an EMBL/GenBank/DDBJ whole genome shotgun (WGS) entry which is preliminary data.</text>
</comment>
<feature type="chain" id="PRO_5035774135" description="Ubiquitin-like protease family profile domain-containing protein" evidence="4">
    <location>
        <begin position="16"/>
        <end position="575"/>
    </location>
</feature>
<dbReference type="Gene3D" id="3.50.50.60">
    <property type="entry name" value="FAD/NAD(P)-binding domain"/>
    <property type="match status" value="1"/>
</dbReference>
<name>A0A8S1DQU0_9INSE</name>
<dbReference type="EMBL" id="CADEPI010000278">
    <property type="protein sequence ID" value="CAB3382646.1"/>
    <property type="molecule type" value="Genomic_DNA"/>
</dbReference>
<proteinExistence type="inferred from homology"/>
<evidence type="ECO:0000259" key="5">
    <source>
        <dbReference type="PROSITE" id="PS50600"/>
    </source>
</evidence>
<dbReference type="OrthoDB" id="2161133at2759"/>
<dbReference type="Gene3D" id="3.40.395.10">
    <property type="entry name" value="Adenoviral Proteinase, Chain A"/>
    <property type="match status" value="1"/>
</dbReference>
<sequence>MTLKVLLVGGGLTSALISSHLKKLPVTCQVWDKARGAGGRMSTSRSPLDSNCTADLGAQYITATPDYQAKHNEFYDSLLTSKVLEPLKCKTEGMKDFADGTKHYVASAGCNSIVKHFFSEGGHQLHFEQHVSAIDLQPDNKWLVRTKLGREELFDAVVLTMPVPQILQLEGQIKQLLSDDEELTQKLQTVKYSSRFALGLFFSKISAPSESTWDAKYINEHDVFRFVALDNRKRQKDDLPVAAVFHTSIGFGEKNIDRNLDEVQSELIAKVKELFPHWPEPESVKCQKWRYSQVLEPFPGAPGCVLINKSPLLLAAESVKTLSSSFNSPTQSVSCAGKSITGLFSLSLHQAAMPISDPVVLSFFDTVLRVSDVDLLKGQHWLNDSLIGFFFEYLQKIKYKDFNDLLFVSPEVTQCIKGSSKEDLDGFLGPLDAKNKKFIFFPVNDSVVSDESGGSHWSLLVYSQPEDNTFFHFDSMSTANYSSAKKIVMKLAPYLAHGGADLEEFTCLRQENSYDCGIHVLCNSENIASHACLYEKVGICPLLDQRVIDNQRKVMLNLIRDFGHYGTKMDSGDAP</sequence>
<dbReference type="PROSITE" id="PS50600">
    <property type="entry name" value="ULP_PROTEASE"/>
    <property type="match status" value="1"/>
</dbReference>
<dbReference type="InterPro" id="IPR003653">
    <property type="entry name" value="Peptidase_C48_C"/>
</dbReference>
<dbReference type="SUPFAM" id="SSF51905">
    <property type="entry name" value="FAD/NAD(P)-binding domain"/>
    <property type="match status" value="1"/>
</dbReference>
<dbReference type="GO" id="GO:0006508">
    <property type="term" value="P:proteolysis"/>
    <property type="evidence" value="ECO:0007669"/>
    <property type="project" value="UniProtKB-KW"/>
</dbReference>
<dbReference type="Proteomes" id="UP000494165">
    <property type="component" value="Unassembled WGS sequence"/>
</dbReference>
<keyword evidence="2" id="KW-0645">Protease</keyword>
<dbReference type="InterPro" id="IPR040174">
    <property type="entry name" value="RNLS"/>
</dbReference>
<evidence type="ECO:0000256" key="3">
    <source>
        <dbReference type="ARBA" id="ARBA00022801"/>
    </source>
</evidence>
<dbReference type="GO" id="GO:0008234">
    <property type="term" value="F:cysteine-type peptidase activity"/>
    <property type="evidence" value="ECO:0007669"/>
    <property type="project" value="InterPro"/>
</dbReference>
<dbReference type="PANTHER" id="PTHR23357:SF1">
    <property type="entry name" value="RENALASE"/>
    <property type="match status" value="1"/>
</dbReference>